<sequence>MALAFILPMIMPLKWQLQTFILYFQLSQLEVSIAQAQPTASNAMIDLLTKAIQQN</sequence>
<proteinExistence type="predicted"/>
<dbReference type="AlphaFoldDB" id="A0A844GXA7"/>
<organism evidence="1 2">
    <name type="scientific">Cyanobacterium aponinum 0216</name>
    <dbReference type="NCBI Taxonomy" id="2676140"/>
    <lineage>
        <taxon>Bacteria</taxon>
        <taxon>Bacillati</taxon>
        <taxon>Cyanobacteriota</taxon>
        <taxon>Cyanophyceae</taxon>
        <taxon>Oscillatoriophycideae</taxon>
        <taxon>Chroococcales</taxon>
        <taxon>Geminocystaceae</taxon>
        <taxon>Cyanobacterium</taxon>
    </lineage>
</organism>
<dbReference type="Proteomes" id="UP000437131">
    <property type="component" value="Unassembled WGS sequence"/>
</dbReference>
<evidence type="ECO:0000313" key="2">
    <source>
        <dbReference type="Proteomes" id="UP000437131"/>
    </source>
</evidence>
<name>A0A844GXA7_9CHRO</name>
<evidence type="ECO:0000313" key="1">
    <source>
        <dbReference type="EMBL" id="MTF38815.1"/>
    </source>
</evidence>
<gene>
    <name evidence="1" type="ORF">GGC33_07720</name>
</gene>
<accession>A0A844GXA7</accession>
<dbReference type="EMBL" id="WMIA01000007">
    <property type="protein sequence ID" value="MTF38815.1"/>
    <property type="molecule type" value="Genomic_DNA"/>
</dbReference>
<comment type="caution">
    <text evidence="1">The sequence shown here is derived from an EMBL/GenBank/DDBJ whole genome shotgun (WGS) entry which is preliminary data.</text>
</comment>
<protein>
    <submittedName>
        <fullName evidence="1">Uncharacterized protein</fullName>
    </submittedName>
</protein>
<dbReference type="RefSeq" id="WP_155083660.1">
    <property type="nucleotide sequence ID" value="NZ_WMIA01000007.1"/>
</dbReference>
<reference evidence="1 2" key="1">
    <citation type="submission" date="2019-11" db="EMBL/GenBank/DDBJ databases">
        <title>Isolation of a new High Light Tolerant Cyanobacteria.</title>
        <authorList>
            <person name="Dobson Z."/>
            <person name="Vaughn N."/>
            <person name="Vaughn M."/>
            <person name="Fromme P."/>
            <person name="Mazor Y."/>
        </authorList>
    </citation>
    <scope>NUCLEOTIDE SEQUENCE [LARGE SCALE GENOMIC DNA]</scope>
    <source>
        <strain evidence="1 2">0216</strain>
    </source>
</reference>